<keyword evidence="2" id="KW-1185">Reference proteome</keyword>
<dbReference type="Pfam" id="PF18959">
    <property type="entry name" value="DUF5701"/>
    <property type="match status" value="1"/>
</dbReference>
<dbReference type="Proteomes" id="UP000572680">
    <property type="component" value="Unassembled WGS sequence"/>
</dbReference>
<gene>
    <name evidence="1" type="ORF">HNR61_002728</name>
</gene>
<reference evidence="1 2" key="1">
    <citation type="submission" date="2020-08" db="EMBL/GenBank/DDBJ databases">
        <title>Genomic Encyclopedia of Type Strains, Phase IV (KMG-IV): sequencing the most valuable type-strain genomes for metagenomic binning, comparative biology and taxonomic classification.</title>
        <authorList>
            <person name="Goeker M."/>
        </authorList>
    </citation>
    <scope>NUCLEOTIDE SEQUENCE [LARGE SCALE GENOMIC DNA]</scope>
    <source>
        <strain evidence="1 2">DSM 44197</strain>
    </source>
</reference>
<organism evidence="1 2">
    <name type="scientific">Actinomadura namibiensis</name>
    <dbReference type="NCBI Taxonomy" id="182080"/>
    <lineage>
        <taxon>Bacteria</taxon>
        <taxon>Bacillati</taxon>
        <taxon>Actinomycetota</taxon>
        <taxon>Actinomycetes</taxon>
        <taxon>Streptosporangiales</taxon>
        <taxon>Thermomonosporaceae</taxon>
        <taxon>Actinomadura</taxon>
    </lineage>
</organism>
<dbReference type="AlphaFoldDB" id="A0A7W3LN15"/>
<accession>A0A7W3LN15</accession>
<dbReference type="RefSeq" id="WP_182843481.1">
    <property type="nucleotide sequence ID" value="NZ_BAAALP010000009.1"/>
</dbReference>
<sequence>MTATPTPDTDDTAAAGGFDAGSEFDRQVSVLVGRGYPALAGMADEAFAELLAPLRASAEKRADAMSPPEEGRVPFLVVVTREVVPVEEMVARTALPRRTQPGVIDRHYKEGDIERFVPTKEAEPPAPRAYLLFDVDRGEEFCGAVPNDAMAAIADRGRTPLTMEEGLALVTQFPAALAKNKCFSLGGSRCGDRRVPALWISQNAPKLGWCWEGNPHTWLGMASAAGRAA</sequence>
<comment type="caution">
    <text evidence="1">The sequence shown here is derived from an EMBL/GenBank/DDBJ whole genome shotgun (WGS) entry which is preliminary data.</text>
</comment>
<evidence type="ECO:0000313" key="2">
    <source>
        <dbReference type="Proteomes" id="UP000572680"/>
    </source>
</evidence>
<dbReference type="EMBL" id="JACJIA010000003">
    <property type="protein sequence ID" value="MBA8951097.1"/>
    <property type="molecule type" value="Genomic_DNA"/>
</dbReference>
<evidence type="ECO:0000313" key="1">
    <source>
        <dbReference type="EMBL" id="MBA8951097.1"/>
    </source>
</evidence>
<proteinExistence type="predicted"/>
<protein>
    <submittedName>
        <fullName evidence="1">Uncharacterized protein</fullName>
    </submittedName>
</protein>
<name>A0A7W3LN15_ACTNM</name>
<dbReference type="InterPro" id="IPR043755">
    <property type="entry name" value="DUF5701"/>
</dbReference>